<dbReference type="InterPro" id="IPR014710">
    <property type="entry name" value="RmlC-like_jellyroll"/>
</dbReference>
<dbReference type="AlphaFoldDB" id="A0A9Q3AFX1"/>
<organism evidence="2 3">
    <name type="scientific">Pseudomonas aegrilactucae</name>
    <dbReference type="NCBI Taxonomy" id="2854028"/>
    <lineage>
        <taxon>Bacteria</taxon>
        <taxon>Pseudomonadati</taxon>
        <taxon>Pseudomonadota</taxon>
        <taxon>Gammaproteobacteria</taxon>
        <taxon>Pseudomonadales</taxon>
        <taxon>Pseudomonadaceae</taxon>
        <taxon>Pseudomonas</taxon>
    </lineage>
</organism>
<comment type="caution">
    <text evidence="2">The sequence shown here is derived from an EMBL/GenBank/DDBJ whole genome shotgun (WGS) entry which is preliminary data.</text>
</comment>
<reference evidence="2" key="2">
    <citation type="journal article" date="2023" name="Plant Pathol.">
        <title>Dismantling and reorganizing Pseudomonas marginalis sensu#lato.</title>
        <authorList>
            <person name="Sawada H."/>
            <person name="Fujikawa T."/>
            <person name="Satou M."/>
        </authorList>
    </citation>
    <scope>NUCLEOTIDE SEQUENCE</scope>
    <source>
        <strain evidence="2">MAFF 301350</strain>
    </source>
</reference>
<reference evidence="2" key="1">
    <citation type="journal article" date="2022" name="Int. J. Syst. Evol. Microbiol.">
        <title>Pseudomonas aegrilactucae sp. nov. and Pseudomonas morbosilactucae sp. nov., pathogens causing bacterial rot of lettuce in Japan.</title>
        <authorList>
            <person name="Sawada H."/>
            <person name="Fujikawa T."/>
            <person name="Satou M."/>
        </authorList>
    </citation>
    <scope>NUCLEOTIDE SEQUENCE</scope>
    <source>
        <strain evidence="2">MAFF 301350</strain>
    </source>
</reference>
<keyword evidence="1" id="KW-0732">Signal</keyword>
<evidence type="ECO:0000256" key="1">
    <source>
        <dbReference type="SAM" id="SignalP"/>
    </source>
</evidence>
<dbReference type="PROSITE" id="PS51257">
    <property type="entry name" value="PROKAR_LIPOPROTEIN"/>
    <property type="match status" value="1"/>
</dbReference>
<dbReference type="InterPro" id="IPR011051">
    <property type="entry name" value="RmlC_Cupin_sf"/>
</dbReference>
<accession>A0A9Q3AFX1</accession>
<name>A0A9Q3AFX1_9PSED</name>
<protein>
    <submittedName>
        <fullName evidence="2">Cupin</fullName>
    </submittedName>
</protein>
<dbReference type="EMBL" id="JAHTBI010000107">
    <property type="protein sequence ID" value="MBV6290025.1"/>
    <property type="molecule type" value="Genomic_DNA"/>
</dbReference>
<evidence type="ECO:0000313" key="2">
    <source>
        <dbReference type="EMBL" id="MBV6290025.1"/>
    </source>
</evidence>
<feature type="signal peptide" evidence="1">
    <location>
        <begin position="1"/>
        <end position="22"/>
    </location>
</feature>
<dbReference type="Proteomes" id="UP001106592">
    <property type="component" value="Unassembled WGS sequence"/>
</dbReference>
<proteinExistence type="predicted"/>
<dbReference type="Gene3D" id="2.60.120.10">
    <property type="entry name" value="Jelly Rolls"/>
    <property type="match status" value="1"/>
</dbReference>
<dbReference type="SUPFAM" id="SSF51182">
    <property type="entry name" value="RmlC-like cupins"/>
    <property type="match status" value="1"/>
</dbReference>
<gene>
    <name evidence="2" type="ORF">KUO17_23860</name>
</gene>
<sequence>MKALRVTAAGLLLAACATTAVAAVCYCTAPLISLPKNALTWKVVPGTNNNVTYANVQGDILGNGAYEAFVSFRPGVDNGYHTHTETLPTVVMSGVFYARIKDKNGKLVETEYPAGSYYQLPAGLEHESGCKMTAKKEPCLLFQYQRNHFDLNPVPR</sequence>
<dbReference type="RefSeq" id="WP_078481789.1">
    <property type="nucleotide sequence ID" value="NZ_JAHTBI010000107.1"/>
</dbReference>
<feature type="chain" id="PRO_5040222362" evidence="1">
    <location>
        <begin position="23"/>
        <end position="156"/>
    </location>
</feature>
<evidence type="ECO:0000313" key="3">
    <source>
        <dbReference type="Proteomes" id="UP001106592"/>
    </source>
</evidence>
<keyword evidence="3" id="KW-1185">Reference proteome</keyword>